<keyword evidence="6" id="KW-0238">DNA-binding</keyword>
<dbReference type="PANTHER" id="PTHR42713">
    <property type="entry name" value="HISTIDINE KINASE-RELATED"/>
    <property type="match status" value="1"/>
</dbReference>
<dbReference type="Gene3D" id="1.10.10.60">
    <property type="entry name" value="Homeodomain-like"/>
    <property type="match status" value="2"/>
</dbReference>
<dbReference type="OrthoDB" id="2660749at2"/>
<keyword evidence="7" id="KW-0804">Transcription</keyword>
<protein>
    <submittedName>
        <fullName evidence="11">Transcriptional regulator</fullName>
    </submittedName>
</protein>
<dbReference type="Pfam" id="PF12833">
    <property type="entry name" value="HTH_18"/>
    <property type="match status" value="1"/>
</dbReference>
<evidence type="ECO:0000256" key="2">
    <source>
        <dbReference type="ARBA" id="ARBA00022490"/>
    </source>
</evidence>
<gene>
    <name evidence="11" type="ORF">BG53_15655</name>
</gene>
<keyword evidence="4" id="KW-0902">Two-component regulatory system</keyword>
<dbReference type="InterPro" id="IPR051552">
    <property type="entry name" value="HptR"/>
</dbReference>
<dbReference type="Gene3D" id="3.40.50.2300">
    <property type="match status" value="1"/>
</dbReference>
<dbReference type="PANTHER" id="PTHR42713:SF3">
    <property type="entry name" value="TRANSCRIPTIONAL REGULATORY PROTEIN HPTR"/>
    <property type="match status" value="1"/>
</dbReference>
<dbReference type="InterPro" id="IPR018060">
    <property type="entry name" value="HTH_AraC"/>
</dbReference>
<keyword evidence="12" id="KW-1185">Reference proteome</keyword>
<feature type="domain" description="Response regulatory" evidence="10">
    <location>
        <begin position="2"/>
        <end position="118"/>
    </location>
</feature>
<dbReference type="Pfam" id="PF00072">
    <property type="entry name" value="Response_reg"/>
    <property type="match status" value="1"/>
</dbReference>
<dbReference type="RefSeq" id="WP_051587590.1">
    <property type="nucleotide sequence ID" value="NZ_KK082115.1"/>
</dbReference>
<dbReference type="SMART" id="SM00448">
    <property type="entry name" value="REC"/>
    <property type="match status" value="1"/>
</dbReference>
<feature type="modified residue" description="4-aspartylphosphate" evidence="8">
    <location>
        <position position="53"/>
    </location>
</feature>
<comment type="subcellular location">
    <subcellularLocation>
        <location evidence="1">Cytoplasm</location>
    </subcellularLocation>
</comment>
<evidence type="ECO:0000256" key="5">
    <source>
        <dbReference type="ARBA" id="ARBA00023015"/>
    </source>
</evidence>
<dbReference type="GO" id="GO:0003700">
    <property type="term" value="F:DNA-binding transcription factor activity"/>
    <property type="evidence" value="ECO:0007669"/>
    <property type="project" value="InterPro"/>
</dbReference>
<dbReference type="PROSITE" id="PS00041">
    <property type="entry name" value="HTH_ARAC_FAMILY_1"/>
    <property type="match status" value="1"/>
</dbReference>
<name>A0A9W5W805_9BACL</name>
<accession>A0A9W5W805</accession>
<organism evidence="11 12">
    <name type="scientific">Paenibacillus darwinianus</name>
    <dbReference type="NCBI Taxonomy" id="1380763"/>
    <lineage>
        <taxon>Bacteria</taxon>
        <taxon>Bacillati</taxon>
        <taxon>Bacillota</taxon>
        <taxon>Bacilli</taxon>
        <taxon>Bacillales</taxon>
        <taxon>Paenibacillaceae</taxon>
        <taxon>Paenibacillus</taxon>
    </lineage>
</organism>
<proteinExistence type="predicted"/>
<evidence type="ECO:0000256" key="4">
    <source>
        <dbReference type="ARBA" id="ARBA00023012"/>
    </source>
</evidence>
<dbReference type="InterPro" id="IPR018062">
    <property type="entry name" value="HTH_AraC-typ_CS"/>
</dbReference>
<dbReference type="InterPro" id="IPR001789">
    <property type="entry name" value="Sig_transdc_resp-reg_receiver"/>
</dbReference>
<dbReference type="PROSITE" id="PS01124">
    <property type="entry name" value="HTH_ARAC_FAMILY_2"/>
    <property type="match status" value="1"/>
</dbReference>
<evidence type="ECO:0000313" key="12">
    <source>
        <dbReference type="Proteomes" id="UP000053750"/>
    </source>
</evidence>
<dbReference type="CDD" id="cd17536">
    <property type="entry name" value="REC_YesN-like"/>
    <property type="match status" value="1"/>
</dbReference>
<dbReference type="EMBL" id="JFHU01000094">
    <property type="protein sequence ID" value="EXX89492.1"/>
    <property type="molecule type" value="Genomic_DNA"/>
</dbReference>
<dbReference type="GO" id="GO:0043565">
    <property type="term" value="F:sequence-specific DNA binding"/>
    <property type="evidence" value="ECO:0007669"/>
    <property type="project" value="InterPro"/>
</dbReference>
<sequence length="471" mass="54331">MKICVADDEKEVRESIIHKLRALYPQDEIYDVEFGRKALRQIAAVNPDLVFLDIRMPEMDGLDILQSIKQRRPSIQAAMLSGYDDFVYARKSLHLGAIDYLLKPADREELRAVVERVKSETDKAFGKEIDIHLGRLSAKYVFIDTLRYFNTSLWFDERREKTVLFGHAGSLHRQLEETPKDTVFTFCVNHDYEGAVVVRQPVHRGPFFQLVEHFVPAVLEGIDRWESERFFGRPPEGRSHANTRRTAGRRAAQLRRQIMATARTGSHQRLEQSLNEWLECLYGLDLSMLRKECVNLMALLDEGLAGGGEVIVLEEEKIHYWTQWVSKHRTWGELSGKIRKFVLDGIRALTQPESQSHTGWFQQALHMLDTSADPNLSLELVAEAVGVHSVTLSRIFKQQTGMNFVRYLVRNRLRLAQKLLLNSEKNINDIAEEVGYVDYRYFRTLFKKEFGMTPSEYRRSNGIAGGVDEVD</sequence>
<keyword evidence="5" id="KW-0805">Transcription regulation</keyword>
<evidence type="ECO:0000313" key="11">
    <source>
        <dbReference type="EMBL" id="EXX89492.1"/>
    </source>
</evidence>
<dbReference type="PRINTS" id="PR00032">
    <property type="entry name" value="HTHARAC"/>
</dbReference>
<dbReference type="InterPro" id="IPR020449">
    <property type="entry name" value="Tscrpt_reg_AraC-type_HTH"/>
</dbReference>
<evidence type="ECO:0000256" key="7">
    <source>
        <dbReference type="ARBA" id="ARBA00023163"/>
    </source>
</evidence>
<dbReference type="SMART" id="SM00342">
    <property type="entry name" value="HTH_ARAC"/>
    <property type="match status" value="1"/>
</dbReference>
<evidence type="ECO:0000259" key="10">
    <source>
        <dbReference type="PROSITE" id="PS50110"/>
    </source>
</evidence>
<evidence type="ECO:0000256" key="1">
    <source>
        <dbReference type="ARBA" id="ARBA00004496"/>
    </source>
</evidence>
<dbReference type="InterPro" id="IPR009057">
    <property type="entry name" value="Homeodomain-like_sf"/>
</dbReference>
<dbReference type="Proteomes" id="UP000053750">
    <property type="component" value="Unassembled WGS sequence"/>
</dbReference>
<evidence type="ECO:0000259" key="9">
    <source>
        <dbReference type="PROSITE" id="PS01124"/>
    </source>
</evidence>
<dbReference type="AlphaFoldDB" id="A0A9W5W805"/>
<dbReference type="SUPFAM" id="SSF46689">
    <property type="entry name" value="Homeodomain-like"/>
    <property type="match status" value="2"/>
</dbReference>
<dbReference type="PROSITE" id="PS50110">
    <property type="entry name" value="RESPONSE_REGULATORY"/>
    <property type="match status" value="1"/>
</dbReference>
<keyword evidence="3 8" id="KW-0597">Phosphoprotein</keyword>
<feature type="domain" description="HTH araC/xylS-type" evidence="9">
    <location>
        <begin position="362"/>
        <end position="460"/>
    </location>
</feature>
<evidence type="ECO:0000256" key="3">
    <source>
        <dbReference type="ARBA" id="ARBA00022553"/>
    </source>
</evidence>
<dbReference type="SUPFAM" id="SSF52172">
    <property type="entry name" value="CheY-like"/>
    <property type="match status" value="1"/>
</dbReference>
<comment type="caution">
    <text evidence="11">The sequence shown here is derived from an EMBL/GenBank/DDBJ whole genome shotgun (WGS) entry which is preliminary data.</text>
</comment>
<reference evidence="11 12" key="1">
    <citation type="submission" date="2014-02" db="EMBL/GenBank/DDBJ databases">
        <title>Genome sequence of Paenibacillus darwinianus reveals adaptive mechanisms for survival in Antarctic soils.</title>
        <authorList>
            <person name="Dsouza M."/>
            <person name="Taylor M.W."/>
            <person name="Turner S.J."/>
            <person name="Aislabie J."/>
        </authorList>
    </citation>
    <scope>NUCLEOTIDE SEQUENCE [LARGE SCALE GENOMIC DNA]</scope>
    <source>
        <strain evidence="11 12">CE1</strain>
    </source>
</reference>
<evidence type="ECO:0000256" key="8">
    <source>
        <dbReference type="PROSITE-ProRule" id="PRU00169"/>
    </source>
</evidence>
<evidence type="ECO:0000256" key="6">
    <source>
        <dbReference type="ARBA" id="ARBA00023125"/>
    </source>
</evidence>
<dbReference type="GO" id="GO:0005737">
    <property type="term" value="C:cytoplasm"/>
    <property type="evidence" value="ECO:0007669"/>
    <property type="project" value="UniProtKB-SubCell"/>
</dbReference>
<keyword evidence="2" id="KW-0963">Cytoplasm</keyword>
<dbReference type="InterPro" id="IPR011006">
    <property type="entry name" value="CheY-like_superfamily"/>
</dbReference>
<dbReference type="GO" id="GO:0000160">
    <property type="term" value="P:phosphorelay signal transduction system"/>
    <property type="evidence" value="ECO:0007669"/>
    <property type="project" value="UniProtKB-KW"/>
</dbReference>